<accession>A0A151IUQ0</accession>
<proteinExistence type="predicted"/>
<evidence type="ECO:0000313" key="2">
    <source>
        <dbReference type="Proteomes" id="UP000078492"/>
    </source>
</evidence>
<keyword evidence="2" id="KW-1185">Reference proteome</keyword>
<evidence type="ECO:0000313" key="1">
    <source>
        <dbReference type="EMBL" id="KYN11228.1"/>
    </source>
</evidence>
<reference evidence="1 2" key="1">
    <citation type="submission" date="2015-09" db="EMBL/GenBank/DDBJ databases">
        <title>Trachymyrmex cornetzi WGS genome.</title>
        <authorList>
            <person name="Nygaard S."/>
            <person name="Hu H."/>
            <person name="Boomsma J."/>
            <person name="Zhang G."/>
        </authorList>
    </citation>
    <scope>NUCLEOTIDE SEQUENCE [LARGE SCALE GENOMIC DNA]</scope>
    <source>
        <strain evidence="1">Tcor2-1</strain>
        <tissue evidence="1">Whole body</tissue>
    </source>
</reference>
<dbReference type="Proteomes" id="UP000078492">
    <property type="component" value="Unassembled WGS sequence"/>
</dbReference>
<sequence length="295" mass="34774">MSWACDTAMPRTGSRFKRATPWWTQDLADLRIKIYTARRAVKILRRRRLPHDQDEMEGLFNTYREAKDRFRKEIAKAKTRYWEDLIGTLNDDPWGKSYQIVMNKLKHRVPLYLRRIVRSYLTERLVYTTEDGITEERTVARGFPQGSIVGLLLWDLGYNNVLKWHCTELRSGHRTSRRIRGFSVFCIKLSAESRAGSSRPIAVSLTGTLPYELMADMYLENFKAVKDLREQDLKVIPQVSRDRLLRGWRDWLASATPSGEFVRAIRPHIDDTCLYMKPSTVLFMFKLEHWVERIL</sequence>
<evidence type="ECO:0008006" key="3">
    <source>
        <dbReference type="Google" id="ProtNLM"/>
    </source>
</evidence>
<organism evidence="1 2">
    <name type="scientific">Trachymyrmex cornetzi</name>
    <dbReference type="NCBI Taxonomy" id="471704"/>
    <lineage>
        <taxon>Eukaryota</taxon>
        <taxon>Metazoa</taxon>
        <taxon>Ecdysozoa</taxon>
        <taxon>Arthropoda</taxon>
        <taxon>Hexapoda</taxon>
        <taxon>Insecta</taxon>
        <taxon>Pterygota</taxon>
        <taxon>Neoptera</taxon>
        <taxon>Endopterygota</taxon>
        <taxon>Hymenoptera</taxon>
        <taxon>Apocrita</taxon>
        <taxon>Aculeata</taxon>
        <taxon>Formicoidea</taxon>
        <taxon>Formicidae</taxon>
        <taxon>Myrmicinae</taxon>
        <taxon>Trachymyrmex</taxon>
    </lineage>
</organism>
<dbReference type="EMBL" id="KQ980948">
    <property type="protein sequence ID" value="KYN11228.1"/>
    <property type="molecule type" value="Genomic_DNA"/>
</dbReference>
<name>A0A151IUQ0_9HYME</name>
<gene>
    <name evidence="1" type="ORF">ALC57_16624</name>
</gene>
<dbReference type="AlphaFoldDB" id="A0A151IUQ0"/>
<protein>
    <recommendedName>
        <fullName evidence="3">Reverse transcriptase domain-containing protein</fullName>
    </recommendedName>
</protein>